<keyword evidence="1 3" id="KW-0808">Transferase</keyword>
<evidence type="ECO:0000313" key="4">
    <source>
        <dbReference type="Proteomes" id="UP000295176"/>
    </source>
</evidence>
<reference evidence="3 4" key="1">
    <citation type="submission" date="2019-03" db="EMBL/GenBank/DDBJ databases">
        <title>Subsurface microbial communities from deep shales in Ohio and West Virginia, USA.</title>
        <authorList>
            <person name="Wrighton K."/>
        </authorList>
    </citation>
    <scope>NUCLEOTIDE SEQUENCE [LARGE SCALE GENOMIC DNA]</scope>
    <source>
        <strain evidence="3 4">MSL 7</strain>
    </source>
</reference>
<organism evidence="3 4">
    <name type="scientific">Halanaerobium saccharolyticum</name>
    <dbReference type="NCBI Taxonomy" id="43595"/>
    <lineage>
        <taxon>Bacteria</taxon>
        <taxon>Bacillati</taxon>
        <taxon>Bacillota</taxon>
        <taxon>Clostridia</taxon>
        <taxon>Halanaerobiales</taxon>
        <taxon>Halanaerobiaceae</taxon>
        <taxon>Halanaerobium</taxon>
    </lineage>
</organism>
<dbReference type="CDD" id="cd03801">
    <property type="entry name" value="GT4_PimA-like"/>
    <property type="match status" value="1"/>
</dbReference>
<evidence type="ECO:0000259" key="2">
    <source>
        <dbReference type="Pfam" id="PF00534"/>
    </source>
</evidence>
<name>A0A4R6R8T3_9FIRM</name>
<dbReference type="PANTHER" id="PTHR46401">
    <property type="entry name" value="GLYCOSYLTRANSFERASE WBBK-RELATED"/>
    <property type="match status" value="1"/>
</dbReference>
<protein>
    <submittedName>
        <fullName evidence="3">Glycosyltransferase involved in cell wall biosynthesis</fullName>
    </submittedName>
</protein>
<dbReference type="PANTHER" id="PTHR46401:SF2">
    <property type="entry name" value="GLYCOSYLTRANSFERASE WBBK-RELATED"/>
    <property type="match status" value="1"/>
</dbReference>
<evidence type="ECO:0000256" key="1">
    <source>
        <dbReference type="ARBA" id="ARBA00022679"/>
    </source>
</evidence>
<dbReference type="GO" id="GO:0009103">
    <property type="term" value="P:lipopolysaccharide biosynthetic process"/>
    <property type="evidence" value="ECO:0007669"/>
    <property type="project" value="TreeGrafter"/>
</dbReference>
<feature type="domain" description="Glycosyl transferase family 1" evidence="2">
    <location>
        <begin position="196"/>
        <end position="356"/>
    </location>
</feature>
<dbReference type="Gene3D" id="3.40.50.2000">
    <property type="entry name" value="Glycogen Phosphorylase B"/>
    <property type="match status" value="2"/>
</dbReference>
<dbReference type="Pfam" id="PF00534">
    <property type="entry name" value="Glycos_transf_1"/>
    <property type="match status" value="1"/>
</dbReference>
<gene>
    <name evidence="3" type="ORF">C7957_14712</name>
</gene>
<accession>A0A4R6R8T3</accession>
<sequence length="378" mass="43953">MKKENDVLILDLNSTTPVYTAYFSDALNKVGFNSKIFGKKRVYETKHLDYLDFDYIENIFCISNKIKNNTLKKILEIVEYFINWLNVLFLSKKYKIIHIQWLPLTKYFVLWDYLMVFLLLKINNNVYYTVHNVIPHNNKSKRIRNNYKKLYKLLPNLVVHTQSTKEKLNKDFNINENKILVSAHGPIYHQLKNDSISRKEKTVGIIGNISKYKRIEDSIKAIKSLHNEGIDVNLIIAGSGPNKYVKKLNKLIKTTDLNSSVKIINRYLDIQEMLEWYQEIRGLLVTYEEIEMSGAVMTALPLGTPVIAYDVGGLNEVIENNYNGRLVKKGDIKGIANSIKWILDKDESELSLNCKKSIEKFSWRDIAKSLKETYLANI</sequence>
<dbReference type="Proteomes" id="UP000295176">
    <property type="component" value="Unassembled WGS sequence"/>
</dbReference>
<dbReference type="EMBL" id="SNXX01000047">
    <property type="protein sequence ID" value="TDP82304.1"/>
    <property type="molecule type" value="Genomic_DNA"/>
</dbReference>
<dbReference type="GO" id="GO:0016757">
    <property type="term" value="F:glycosyltransferase activity"/>
    <property type="evidence" value="ECO:0007669"/>
    <property type="project" value="InterPro"/>
</dbReference>
<dbReference type="SUPFAM" id="SSF53756">
    <property type="entry name" value="UDP-Glycosyltransferase/glycogen phosphorylase"/>
    <property type="match status" value="1"/>
</dbReference>
<comment type="caution">
    <text evidence="3">The sequence shown here is derived from an EMBL/GenBank/DDBJ whole genome shotgun (WGS) entry which is preliminary data.</text>
</comment>
<dbReference type="InterPro" id="IPR001296">
    <property type="entry name" value="Glyco_trans_1"/>
</dbReference>
<dbReference type="RefSeq" id="WP_133531320.1">
    <property type="nucleotide sequence ID" value="NZ_SNXX01000047.1"/>
</dbReference>
<proteinExistence type="predicted"/>
<evidence type="ECO:0000313" key="3">
    <source>
        <dbReference type="EMBL" id="TDP82304.1"/>
    </source>
</evidence>
<dbReference type="AlphaFoldDB" id="A0A4R6R8T3"/>